<dbReference type="AlphaFoldDB" id="A3VEM5"/>
<keyword evidence="1" id="KW-0812">Transmembrane</keyword>
<feature type="transmembrane region" description="Helical" evidence="1">
    <location>
        <begin position="16"/>
        <end position="37"/>
    </location>
</feature>
<dbReference type="STRING" id="314271.RB2654_09844"/>
<feature type="domain" description="TadE-like" evidence="2">
    <location>
        <begin position="16"/>
        <end position="58"/>
    </location>
</feature>
<keyword evidence="1" id="KW-0472">Membrane</keyword>
<reference evidence="3 4" key="1">
    <citation type="journal article" date="2010" name="J. Bacteriol.">
        <title>Genome sequences of Pelagibaca bermudensis HTCC2601T and Maritimibacter alkaliphilus HTCC2654T, the type strains of two marine Roseobacter genera.</title>
        <authorList>
            <person name="Thrash J.C."/>
            <person name="Cho J.C."/>
            <person name="Ferriera S."/>
            <person name="Johnson J."/>
            <person name="Vergin K.L."/>
            <person name="Giovannoni S.J."/>
        </authorList>
    </citation>
    <scope>NUCLEOTIDE SEQUENCE [LARGE SCALE GENOMIC DNA]</scope>
    <source>
        <strain evidence="3 4">HTCC2654</strain>
    </source>
</reference>
<evidence type="ECO:0000259" key="2">
    <source>
        <dbReference type="Pfam" id="PF07811"/>
    </source>
</evidence>
<evidence type="ECO:0000256" key="1">
    <source>
        <dbReference type="SAM" id="Phobius"/>
    </source>
</evidence>
<gene>
    <name evidence="3" type="ORF">RB2654_09844</name>
</gene>
<dbReference type="HOGENOM" id="CLU_1319662_0_0_5"/>
<organism evidence="3 4">
    <name type="scientific">Maritimibacter alkaliphilus HTCC2654</name>
    <dbReference type="NCBI Taxonomy" id="314271"/>
    <lineage>
        <taxon>Bacteria</taxon>
        <taxon>Pseudomonadati</taxon>
        <taxon>Pseudomonadota</taxon>
        <taxon>Alphaproteobacteria</taxon>
        <taxon>Rhodobacterales</taxon>
        <taxon>Roseobacteraceae</taxon>
        <taxon>Maritimibacter</taxon>
    </lineage>
</organism>
<dbReference type="EMBL" id="AAMT01000005">
    <property type="protein sequence ID" value="EAQ13363.1"/>
    <property type="molecule type" value="Genomic_DNA"/>
</dbReference>
<sequence length="208" mass="21499">MILRGHIIRFRRDEGGAALVEMGIIMPLFLLLAFGLIDFGRLGFAYVMAQKATEQAVRAAVVRTPACDGVPAATTRSIGWSLTPYGTACSAGDGLCADPGSVSCTAAQSGATGAEIYARITALLPTNATPANLRFGYDYDGNLGFVGGPYTPRVTVEIVDLDFEFVTPIGALATLMGANADGKVGAAIAFPGMSASLPAEILMDGENT</sequence>
<proteinExistence type="predicted"/>
<accession>A3VEM5</accession>
<dbReference type="RefSeq" id="WP_008331028.1">
    <property type="nucleotide sequence ID" value="NZ_CH902578.1"/>
</dbReference>
<keyword evidence="1" id="KW-1133">Transmembrane helix</keyword>
<evidence type="ECO:0000313" key="4">
    <source>
        <dbReference type="Proteomes" id="UP000002931"/>
    </source>
</evidence>
<keyword evidence="4" id="KW-1185">Reference proteome</keyword>
<dbReference type="OrthoDB" id="7856227at2"/>
<name>A3VEM5_9RHOB</name>
<dbReference type="Pfam" id="PF07811">
    <property type="entry name" value="TadE"/>
    <property type="match status" value="1"/>
</dbReference>
<dbReference type="Proteomes" id="UP000002931">
    <property type="component" value="Unassembled WGS sequence"/>
</dbReference>
<protein>
    <recommendedName>
        <fullName evidence="2">TadE-like domain-containing protein</fullName>
    </recommendedName>
</protein>
<dbReference type="eggNOG" id="ENOG5031ZDC">
    <property type="taxonomic scope" value="Bacteria"/>
</dbReference>
<comment type="caution">
    <text evidence="3">The sequence shown here is derived from an EMBL/GenBank/DDBJ whole genome shotgun (WGS) entry which is preliminary data.</text>
</comment>
<evidence type="ECO:0000313" key="3">
    <source>
        <dbReference type="EMBL" id="EAQ13363.1"/>
    </source>
</evidence>
<dbReference type="InterPro" id="IPR012495">
    <property type="entry name" value="TadE-like_dom"/>
</dbReference>